<evidence type="ECO:0000313" key="3">
    <source>
        <dbReference type="Proteomes" id="UP001241758"/>
    </source>
</evidence>
<evidence type="ECO:0000313" key="2">
    <source>
        <dbReference type="EMBL" id="MDI6097484.1"/>
    </source>
</evidence>
<proteinExistence type="predicted"/>
<dbReference type="EMBL" id="JASCTH010000001">
    <property type="protein sequence ID" value="MDI6097484.1"/>
    <property type="molecule type" value="Genomic_DNA"/>
</dbReference>
<name>A0ABT6WCM6_9ACTN</name>
<protein>
    <submittedName>
        <fullName evidence="2">Ig-like domain-containing protein</fullName>
    </submittedName>
</protein>
<dbReference type="Pfam" id="PF16640">
    <property type="entry name" value="Big_3_5"/>
    <property type="match status" value="1"/>
</dbReference>
<sequence>MATSPSSWPAGKNARLTVQVTTASGVVPAGTVRIVAVRSTTEIVRTVRLDSRGKAVLDLGPLAKGTYKITGRTPVRRP</sequence>
<dbReference type="InterPro" id="IPR032109">
    <property type="entry name" value="Big_3_5"/>
</dbReference>
<feature type="domain" description="Bacterial Ig-like" evidence="1">
    <location>
        <begin position="3"/>
        <end position="70"/>
    </location>
</feature>
<gene>
    <name evidence="2" type="ORF">QLQ12_02580</name>
</gene>
<dbReference type="Proteomes" id="UP001241758">
    <property type="component" value="Unassembled WGS sequence"/>
</dbReference>
<organism evidence="2 3">
    <name type="scientific">Actinoplanes sandaracinus</name>
    <dbReference type="NCBI Taxonomy" id="3045177"/>
    <lineage>
        <taxon>Bacteria</taxon>
        <taxon>Bacillati</taxon>
        <taxon>Actinomycetota</taxon>
        <taxon>Actinomycetes</taxon>
        <taxon>Micromonosporales</taxon>
        <taxon>Micromonosporaceae</taxon>
        <taxon>Actinoplanes</taxon>
    </lineage>
</organism>
<dbReference type="Gene3D" id="2.60.40.10">
    <property type="entry name" value="Immunoglobulins"/>
    <property type="match status" value="1"/>
</dbReference>
<keyword evidence="3" id="KW-1185">Reference proteome</keyword>
<evidence type="ECO:0000259" key="1">
    <source>
        <dbReference type="Pfam" id="PF16640"/>
    </source>
</evidence>
<accession>A0ABT6WCM6</accession>
<dbReference type="InterPro" id="IPR013783">
    <property type="entry name" value="Ig-like_fold"/>
</dbReference>
<dbReference type="RefSeq" id="WP_282756874.1">
    <property type="nucleotide sequence ID" value="NZ_JASCTH010000001.1"/>
</dbReference>
<comment type="caution">
    <text evidence="2">The sequence shown here is derived from an EMBL/GenBank/DDBJ whole genome shotgun (WGS) entry which is preliminary data.</text>
</comment>
<reference evidence="2 3" key="1">
    <citation type="submission" date="2023-05" db="EMBL/GenBank/DDBJ databases">
        <title>Actinoplanes sp. NEAU-A12 genome sequencing.</title>
        <authorList>
            <person name="Wang Z.-S."/>
        </authorList>
    </citation>
    <scope>NUCLEOTIDE SEQUENCE [LARGE SCALE GENOMIC DNA]</scope>
    <source>
        <strain evidence="2 3">NEAU-A12</strain>
    </source>
</reference>